<keyword evidence="3" id="KW-1185">Reference proteome</keyword>
<keyword evidence="1" id="KW-0812">Transmembrane</keyword>
<evidence type="ECO:0000313" key="3">
    <source>
        <dbReference type="Proteomes" id="UP000041625"/>
    </source>
</evidence>
<dbReference type="Proteomes" id="UP000041625">
    <property type="component" value="Unassembled WGS sequence"/>
</dbReference>
<dbReference type="EMBL" id="CCKJ01000043">
    <property type="protein sequence ID" value="CDT86900.1"/>
    <property type="molecule type" value="Genomic_DNA"/>
</dbReference>
<evidence type="ECO:0000313" key="2">
    <source>
        <dbReference type="EMBL" id="CDT86900.1"/>
    </source>
</evidence>
<name>A0AA86WRZ7_9VIBR</name>
<feature type="transmembrane region" description="Helical" evidence="1">
    <location>
        <begin position="17"/>
        <end position="39"/>
    </location>
</feature>
<sequence length="104" mass="11646">MVYEILSYKGSSLQIRLVITIVVTIYWIRNSSYALLLAINDSPNPINIPPVALLNALLTFSFISRTLNLLAAIAYIERATNERNANVKVKRTNCFAKECSKAIN</sequence>
<accession>A0AA86WRZ7</accession>
<evidence type="ECO:0000256" key="1">
    <source>
        <dbReference type="SAM" id="Phobius"/>
    </source>
</evidence>
<organism evidence="2 3">
    <name type="scientific">Vibrio coralliirubri</name>
    <dbReference type="NCBI Taxonomy" id="1516159"/>
    <lineage>
        <taxon>Bacteria</taxon>
        <taxon>Pseudomonadati</taxon>
        <taxon>Pseudomonadota</taxon>
        <taxon>Gammaproteobacteria</taxon>
        <taxon>Vibrionales</taxon>
        <taxon>Vibrionaceae</taxon>
        <taxon>Vibrio</taxon>
    </lineage>
</organism>
<feature type="transmembrane region" description="Helical" evidence="1">
    <location>
        <begin position="51"/>
        <end position="76"/>
    </location>
</feature>
<proteinExistence type="predicted"/>
<dbReference type="AlphaFoldDB" id="A0AA86WRZ7"/>
<keyword evidence="1" id="KW-0472">Membrane</keyword>
<protein>
    <submittedName>
        <fullName evidence="2">Uncharacterized protein</fullName>
    </submittedName>
</protein>
<gene>
    <name evidence="2" type="ORF">VCR31J2_1370061</name>
</gene>
<reference evidence="2 3" key="1">
    <citation type="submission" date="2014-06" db="EMBL/GenBank/DDBJ databases">
        <authorList>
            <person name="Le Roux F."/>
        </authorList>
    </citation>
    <scope>NUCLEOTIDE SEQUENCE [LARGE SCALE GENOMIC DNA]</scope>
    <source>
        <strain evidence="2 3">J2-31</strain>
    </source>
</reference>
<keyword evidence="1" id="KW-1133">Transmembrane helix</keyword>
<comment type="caution">
    <text evidence="2">The sequence shown here is derived from an EMBL/GenBank/DDBJ whole genome shotgun (WGS) entry which is preliminary data.</text>
</comment>